<dbReference type="KEGG" id="sgv:B1H19_35885"/>
<sequence length="298" mass="31507">MSGSDFYTVKSRYKAQDAAAEWPAWELQACGSAAPASEPYAPDDPEGPLGLEPLPPRLDPLDPWFSARLNFADGARIDVLVAVSDDGLTVEDLRADPPLTLDGLATLTRWIDGPLDDACRLATGRPRKERTPGPDTQAAPTDEPDEPDAPEPEPEAAAPEEPAVPGDRLLRGAPDAPGGEDRTAAPLAVPAAATHDRAPKNPGPDGPTAPEEPAADTGSDEVHGHGTPAASAPPGTLTRSRTSERRKLAADVYRAAQQNGQDPVLAVMHATGRNRRRSLRLIAGARDEGFLTPRHNKR</sequence>
<evidence type="ECO:0000313" key="3">
    <source>
        <dbReference type="Proteomes" id="UP000192726"/>
    </source>
</evidence>
<reference evidence="2 3" key="1">
    <citation type="submission" date="2017-04" db="EMBL/GenBank/DDBJ databases">
        <title>Complete Genome Sequence of Streptomyces gilvosporeus F607, a Capable Producer of Natamycin.</title>
        <authorList>
            <person name="Zong G."/>
            <person name="Zhong C."/>
            <person name="Fu J."/>
            <person name="Qin R."/>
            <person name="Cao G."/>
        </authorList>
    </citation>
    <scope>NUCLEOTIDE SEQUENCE [LARGE SCALE GENOMIC DNA]</scope>
    <source>
        <strain evidence="2 3">F607</strain>
    </source>
</reference>
<dbReference type="AlphaFoldDB" id="A0A1V0U1P5"/>
<dbReference type="Pfam" id="PF19720">
    <property type="entry name" value="DUF6214"/>
    <property type="match status" value="1"/>
</dbReference>
<proteinExistence type="predicted"/>
<dbReference type="OrthoDB" id="4333893at2"/>
<dbReference type="InterPro" id="IPR046186">
    <property type="entry name" value="DUF6214"/>
</dbReference>
<dbReference type="EMBL" id="CP020569">
    <property type="protein sequence ID" value="ARF58852.1"/>
    <property type="molecule type" value="Genomic_DNA"/>
</dbReference>
<feature type="region of interest" description="Disordered" evidence="1">
    <location>
        <begin position="33"/>
        <end position="55"/>
    </location>
</feature>
<keyword evidence="3" id="KW-1185">Reference proteome</keyword>
<organism evidence="2 3">
    <name type="scientific">Streptomyces gilvosporeus</name>
    <dbReference type="NCBI Taxonomy" id="553510"/>
    <lineage>
        <taxon>Bacteria</taxon>
        <taxon>Bacillati</taxon>
        <taxon>Actinomycetota</taxon>
        <taxon>Actinomycetes</taxon>
        <taxon>Kitasatosporales</taxon>
        <taxon>Streptomycetaceae</taxon>
        <taxon>Streptomyces</taxon>
    </lineage>
</organism>
<evidence type="ECO:0000256" key="1">
    <source>
        <dbReference type="SAM" id="MobiDB-lite"/>
    </source>
</evidence>
<feature type="compositionally biased region" description="Acidic residues" evidence="1">
    <location>
        <begin position="142"/>
        <end position="154"/>
    </location>
</feature>
<dbReference type="RefSeq" id="WP_083109044.1">
    <property type="nucleotide sequence ID" value="NZ_CP020569.1"/>
</dbReference>
<dbReference type="Proteomes" id="UP000192726">
    <property type="component" value="Chromosome"/>
</dbReference>
<accession>A0A1V0U1P5</accession>
<evidence type="ECO:0000313" key="2">
    <source>
        <dbReference type="EMBL" id="ARF58852.1"/>
    </source>
</evidence>
<protein>
    <submittedName>
        <fullName evidence="2">Uncharacterized protein</fullName>
    </submittedName>
</protein>
<gene>
    <name evidence="2" type="ORF">B1H19_35885</name>
</gene>
<feature type="compositionally biased region" description="Low complexity" evidence="1">
    <location>
        <begin position="184"/>
        <end position="193"/>
    </location>
</feature>
<name>A0A1V0U1P5_9ACTN</name>
<feature type="region of interest" description="Disordered" evidence="1">
    <location>
        <begin position="123"/>
        <end position="248"/>
    </location>
</feature>